<dbReference type="AlphaFoldDB" id="A0A6M5YQI3"/>
<dbReference type="Gene3D" id="3.20.20.540">
    <property type="entry name" value="Radical SAM ThiC family, central domain"/>
    <property type="match status" value="1"/>
</dbReference>
<keyword evidence="10" id="KW-1185">Reference proteome</keyword>
<keyword evidence="8 9" id="KW-0456">Lyase</keyword>
<dbReference type="GO" id="GO:0046872">
    <property type="term" value="F:metal ion binding"/>
    <property type="evidence" value="ECO:0007669"/>
    <property type="project" value="UniProtKB-KW"/>
</dbReference>
<dbReference type="EC" id="4.1.99.17" evidence="9"/>
<dbReference type="PANTHER" id="PTHR30557">
    <property type="entry name" value="THIAMINE BIOSYNTHESIS PROTEIN THIC"/>
    <property type="match status" value="1"/>
</dbReference>
<evidence type="ECO:0000256" key="5">
    <source>
        <dbReference type="ARBA" id="ARBA00022833"/>
    </source>
</evidence>
<keyword evidence="4" id="KW-0479">Metal-binding</keyword>
<name>A0A6M5YQI3_9BACT</name>
<evidence type="ECO:0000256" key="1">
    <source>
        <dbReference type="ARBA" id="ARBA00001966"/>
    </source>
</evidence>
<dbReference type="InterPro" id="IPR038521">
    <property type="entry name" value="ThiC/Bza_core_dom"/>
</dbReference>
<keyword evidence="3" id="KW-0949">S-adenosyl-L-methionine</keyword>
<dbReference type="InterPro" id="IPR002817">
    <property type="entry name" value="ThiC/BzaA/B"/>
</dbReference>
<dbReference type="GO" id="GO:0005829">
    <property type="term" value="C:cytosol"/>
    <property type="evidence" value="ECO:0007669"/>
    <property type="project" value="TreeGrafter"/>
</dbReference>
<evidence type="ECO:0000256" key="2">
    <source>
        <dbReference type="ARBA" id="ARBA00022485"/>
    </source>
</evidence>
<evidence type="ECO:0000256" key="6">
    <source>
        <dbReference type="ARBA" id="ARBA00023004"/>
    </source>
</evidence>
<dbReference type="Proteomes" id="UP000503447">
    <property type="component" value="Chromosome"/>
</dbReference>
<sequence>MIARLKTRQGIVEAGPGCPTRVMALIGMNSDVERESQVTKIHHLTALPQHPDVIADLSQLRTGNELLWPRVIRDTPCVAATLPIYSVRTTHGRVDATELLDRAVEQIEGGVGLITIHPTPCLNLHTLSLSRTIPCTSRGGNIVATDLASRGWRGENIYMRILRDLLPVAKRYRSVISIGASYRSGTIFDSFDQVQQTEIRMQIDLARLIVSEGVDVIIESPGHARPADIRRVAIPLRTSGFPIMPLGPIPTEASVGQDHISAAIGATLLGLEGCAHILAAVTREEHTGGIPTLTSTLEAVAAAQVAARIIDLDRNGDDSLDREIALRRSADRTCVLGQEEAGCSRCGSTCPLQHYPRRSGPDSLALPLVQDQ</sequence>
<keyword evidence="7" id="KW-0411">Iron-sulfur</keyword>
<evidence type="ECO:0000313" key="9">
    <source>
        <dbReference type="EMBL" id="QJW95626.1"/>
    </source>
</evidence>
<protein>
    <submittedName>
        <fullName evidence="9">Phosphomethylpyrimidine synthase ThiC</fullName>
        <ecNumber evidence="9">4.1.99.17</ecNumber>
    </submittedName>
</protein>
<evidence type="ECO:0000256" key="8">
    <source>
        <dbReference type="ARBA" id="ARBA00023239"/>
    </source>
</evidence>
<dbReference type="RefSeq" id="WP_171471376.1">
    <property type="nucleotide sequence ID" value="NZ_CP053452.2"/>
</dbReference>
<comment type="cofactor">
    <cofactor evidence="1">
        <name>[4Fe-4S] cluster</name>
        <dbReference type="ChEBI" id="CHEBI:49883"/>
    </cofactor>
</comment>
<keyword evidence="5" id="KW-0862">Zinc</keyword>
<dbReference type="Pfam" id="PF01964">
    <property type="entry name" value="ThiC_Rad_SAM"/>
    <property type="match status" value="1"/>
</dbReference>
<accession>A0A6M5YQI3</accession>
<evidence type="ECO:0000256" key="3">
    <source>
        <dbReference type="ARBA" id="ARBA00022691"/>
    </source>
</evidence>
<dbReference type="PANTHER" id="PTHR30557:SF1">
    <property type="entry name" value="PHOSPHOMETHYLPYRIMIDINE SYNTHASE, CHLOROPLASTIC"/>
    <property type="match status" value="1"/>
</dbReference>
<reference evidence="10" key="1">
    <citation type="submission" date="2020-05" db="EMBL/GenBank/DDBJ databases">
        <title>Frigoriglobus tundricola gen. nov., sp. nov., a psychrotolerant cellulolytic planctomycete of the family Gemmataceae with two divergent copies of 16S rRNA gene.</title>
        <authorList>
            <person name="Kulichevskaya I.S."/>
            <person name="Ivanova A.A."/>
            <person name="Naumoff D.G."/>
            <person name="Beletsky A.V."/>
            <person name="Rijpstra W.I.C."/>
            <person name="Sinninghe Damste J.S."/>
            <person name="Mardanov A.V."/>
            <person name="Ravin N.V."/>
            <person name="Dedysh S.N."/>
        </authorList>
    </citation>
    <scope>NUCLEOTIDE SEQUENCE [LARGE SCALE GENOMIC DNA]</scope>
    <source>
        <strain evidence="10">PL17</strain>
    </source>
</reference>
<dbReference type="KEGG" id="ftj:FTUN_3177"/>
<dbReference type="GO" id="GO:0009228">
    <property type="term" value="P:thiamine biosynthetic process"/>
    <property type="evidence" value="ECO:0007669"/>
    <property type="project" value="InterPro"/>
</dbReference>
<dbReference type="GO" id="GO:0051539">
    <property type="term" value="F:4 iron, 4 sulfur cluster binding"/>
    <property type="evidence" value="ECO:0007669"/>
    <property type="project" value="UniProtKB-KW"/>
</dbReference>
<organism evidence="9 10">
    <name type="scientific">Frigoriglobus tundricola</name>
    <dbReference type="NCBI Taxonomy" id="2774151"/>
    <lineage>
        <taxon>Bacteria</taxon>
        <taxon>Pseudomonadati</taxon>
        <taxon>Planctomycetota</taxon>
        <taxon>Planctomycetia</taxon>
        <taxon>Gemmatales</taxon>
        <taxon>Gemmataceae</taxon>
        <taxon>Frigoriglobus</taxon>
    </lineage>
</organism>
<gene>
    <name evidence="9" type="ORF">FTUN_3177</name>
</gene>
<proteinExistence type="predicted"/>
<evidence type="ECO:0000256" key="7">
    <source>
        <dbReference type="ARBA" id="ARBA00023014"/>
    </source>
</evidence>
<keyword evidence="6" id="KW-0408">Iron</keyword>
<dbReference type="EMBL" id="CP053452">
    <property type="protein sequence ID" value="QJW95626.1"/>
    <property type="molecule type" value="Genomic_DNA"/>
</dbReference>
<dbReference type="GO" id="GO:0070284">
    <property type="term" value="F:phosphomethylpyrimidine synthase activity"/>
    <property type="evidence" value="ECO:0007669"/>
    <property type="project" value="UniProtKB-EC"/>
</dbReference>
<evidence type="ECO:0000256" key="4">
    <source>
        <dbReference type="ARBA" id="ARBA00022723"/>
    </source>
</evidence>
<keyword evidence="2" id="KW-0004">4Fe-4S</keyword>
<evidence type="ECO:0000313" key="10">
    <source>
        <dbReference type="Proteomes" id="UP000503447"/>
    </source>
</evidence>